<organism evidence="3 4">
    <name type="scientific">Cercospora berteroae</name>
    <dbReference type="NCBI Taxonomy" id="357750"/>
    <lineage>
        <taxon>Eukaryota</taxon>
        <taxon>Fungi</taxon>
        <taxon>Dikarya</taxon>
        <taxon>Ascomycota</taxon>
        <taxon>Pezizomycotina</taxon>
        <taxon>Dothideomycetes</taxon>
        <taxon>Dothideomycetidae</taxon>
        <taxon>Mycosphaerellales</taxon>
        <taxon>Mycosphaerellaceae</taxon>
        <taxon>Cercospora</taxon>
    </lineage>
</organism>
<evidence type="ECO:0000313" key="4">
    <source>
        <dbReference type="Proteomes" id="UP000237631"/>
    </source>
</evidence>
<gene>
    <name evidence="3" type="ORF">CBER1_01786</name>
</gene>
<dbReference type="Proteomes" id="UP000237631">
    <property type="component" value="Unassembled WGS sequence"/>
</dbReference>
<reference evidence="4" key="1">
    <citation type="journal article" date="2017" name="bioRxiv">
        <title>Conservation of a gene cluster reveals novel cercosporin biosynthetic mechanisms and extends production to the genus Colletotrichum.</title>
        <authorList>
            <person name="de Jonge R."/>
            <person name="Ebert M.K."/>
            <person name="Huitt-Roehl C.R."/>
            <person name="Pal P."/>
            <person name="Suttle J.C."/>
            <person name="Spanner R.E."/>
            <person name="Neubauer J.D."/>
            <person name="Jurick W.M.II."/>
            <person name="Stott K.A."/>
            <person name="Secor G.A."/>
            <person name="Thomma B.P.H.J."/>
            <person name="Van de Peer Y."/>
            <person name="Townsend C.A."/>
            <person name="Bolton M.D."/>
        </authorList>
    </citation>
    <scope>NUCLEOTIDE SEQUENCE [LARGE SCALE GENOMIC DNA]</scope>
    <source>
        <strain evidence="4">CBS538.71</strain>
    </source>
</reference>
<name>A0A2S6CAA7_9PEZI</name>
<dbReference type="OrthoDB" id="3638758at2759"/>
<evidence type="ECO:0000256" key="2">
    <source>
        <dbReference type="SAM" id="SignalP"/>
    </source>
</evidence>
<keyword evidence="2" id="KW-0732">Signal</keyword>
<dbReference type="AlphaFoldDB" id="A0A2S6CAA7"/>
<accession>A0A2S6CAA7</accession>
<sequence>MQFNICSILLALSAVAIAAPTPVAYNELEARGLVSALSKNLIKWGDKLQGKGDKISASGQAAGEKITANGQRWGSNVQNAGQRMQGGKKWPGWKNVLGGEEE</sequence>
<protein>
    <recommendedName>
        <fullName evidence="5">CsbD-like domain-containing protein</fullName>
    </recommendedName>
</protein>
<feature type="region of interest" description="Disordered" evidence="1">
    <location>
        <begin position="79"/>
        <end position="102"/>
    </location>
</feature>
<evidence type="ECO:0008006" key="5">
    <source>
        <dbReference type="Google" id="ProtNLM"/>
    </source>
</evidence>
<feature type="chain" id="PRO_5015541301" description="CsbD-like domain-containing protein" evidence="2">
    <location>
        <begin position="19"/>
        <end position="102"/>
    </location>
</feature>
<evidence type="ECO:0000313" key="3">
    <source>
        <dbReference type="EMBL" id="PPJ56657.1"/>
    </source>
</evidence>
<comment type="caution">
    <text evidence="3">The sequence shown here is derived from an EMBL/GenBank/DDBJ whole genome shotgun (WGS) entry which is preliminary data.</text>
</comment>
<feature type="signal peptide" evidence="2">
    <location>
        <begin position="1"/>
        <end position="18"/>
    </location>
</feature>
<evidence type="ECO:0000256" key="1">
    <source>
        <dbReference type="SAM" id="MobiDB-lite"/>
    </source>
</evidence>
<dbReference type="EMBL" id="PNEN01000515">
    <property type="protein sequence ID" value="PPJ56657.1"/>
    <property type="molecule type" value="Genomic_DNA"/>
</dbReference>
<keyword evidence="4" id="KW-1185">Reference proteome</keyword>
<proteinExistence type="predicted"/>